<dbReference type="EMBL" id="CAJNOE010000168">
    <property type="protein sequence ID" value="CAF1004811.1"/>
    <property type="molecule type" value="Genomic_DNA"/>
</dbReference>
<accession>A0A814H2P6</accession>
<sequence>MAAGTTKDFDDKLCCSCAPKKTVAITSCHGCYHHFCNKHFNEHRNQLSKNLNIIVDQHDEILQDLKIRIDHSVRNQLDNEDAQNLLRQIHEWEDRTINSCRHVADDARTSVKQSFDQTRVNNSLTERLLFVAKELEEQQHTENFVERDLSRWMKLLQNLRDDIHQPVRYPMTLTMETQDIDWKTVIKISQLSTTTNPTTNTNGEYYVLVAGEKGAGKTTFIHYVANFFANRSAYRHRFPQTKIIPDRKEIIINSPRLKQKFIFDRYSFLIDSQHTLVFLDPLRNIDGEDVYVIIDSLCNLCGISHFAALVVISDGTDIEEAPDWNDLISHLQELEKFREFRIPIKQISLVWTNAPGHAMSFNRRKFSIPDNTNFYFMQNSGYQLFKSCAAIDSVEPDFHTSMETMKIIIEKVVHGIQQGM</sequence>
<dbReference type="InterPro" id="IPR027417">
    <property type="entry name" value="P-loop_NTPase"/>
</dbReference>
<dbReference type="Proteomes" id="UP000663860">
    <property type="component" value="Unassembled WGS sequence"/>
</dbReference>
<dbReference type="SUPFAM" id="SSF52540">
    <property type="entry name" value="P-loop containing nucleoside triphosphate hydrolases"/>
    <property type="match status" value="1"/>
</dbReference>
<comment type="caution">
    <text evidence="1">The sequence shown here is derived from an EMBL/GenBank/DDBJ whole genome shotgun (WGS) entry which is preliminary data.</text>
</comment>
<name>A0A814H2P6_9BILA</name>
<dbReference type="EMBL" id="CAJOBB010001615">
    <property type="protein sequence ID" value="CAF3880873.1"/>
    <property type="molecule type" value="Genomic_DNA"/>
</dbReference>
<dbReference type="Proteomes" id="UP000663868">
    <property type="component" value="Unassembled WGS sequence"/>
</dbReference>
<evidence type="ECO:0000313" key="1">
    <source>
        <dbReference type="EMBL" id="CAF1004811.1"/>
    </source>
</evidence>
<organism evidence="1 3">
    <name type="scientific">Adineta steineri</name>
    <dbReference type="NCBI Taxonomy" id="433720"/>
    <lineage>
        <taxon>Eukaryota</taxon>
        <taxon>Metazoa</taxon>
        <taxon>Spiralia</taxon>
        <taxon>Gnathifera</taxon>
        <taxon>Rotifera</taxon>
        <taxon>Eurotatoria</taxon>
        <taxon>Bdelloidea</taxon>
        <taxon>Adinetida</taxon>
        <taxon>Adinetidae</taxon>
        <taxon>Adineta</taxon>
    </lineage>
</organism>
<proteinExistence type="predicted"/>
<reference evidence="1" key="1">
    <citation type="submission" date="2021-02" db="EMBL/GenBank/DDBJ databases">
        <authorList>
            <person name="Nowell W R."/>
        </authorList>
    </citation>
    <scope>NUCLEOTIDE SEQUENCE</scope>
</reference>
<protein>
    <submittedName>
        <fullName evidence="1">Uncharacterized protein</fullName>
    </submittedName>
</protein>
<evidence type="ECO:0000313" key="2">
    <source>
        <dbReference type="EMBL" id="CAF3880873.1"/>
    </source>
</evidence>
<gene>
    <name evidence="1" type="ORF">IZO911_LOCUS17845</name>
    <name evidence="2" type="ORF">KXQ929_LOCUS21747</name>
</gene>
<evidence type="ECO:0000313" key="3">
    <source>
        <dbReference type="Proteomes" id="UP000663860"/>
    </source>
</evidence>
<dbReference type="AlphaFoldDB" id="A0A814H2P6"/>